<name>A0ABV5M2S6_9ACTN</name>
<dbReference type="SUPFAM" id="SSF47336">
    <property type="entry name" value="ACP-like"/>
    <property type="match status" value="1"/>
</dbReference>
<dbReference type="SMART" id="SM01294">
    <property type="entry name" value="PKS_PP_betabranch"/>
    <property type="match status" value="1"/>
</dbReference>
<dbReference type="Proteomes" id="UP001589608">
    <property type="component" value="Unassembled WGS sequence"/>
</dbReference>
<organism evidence="4 5">
    <name type="scientific">Dactylosporangium vinaceum</name>
    <dbReference type="NCBI Taxonomy" id="53362"/>
    <lineage>
        <taxon>Bacteria</taxon>
        <taxon>Bacillati</taxon>
        <taxon>Actinomycetota</taxon>
        <taxon>Actinomycetes</taxon>
        <taxon>Micromonosporales</taxon>
        <taxon>Micromonosporaceae</taxon>
        <taxon>Dactylosporangium</taxon>
    </lineage>
</organism>
<dbReference type="RefSeq" id="WP_223103726.1">
    <property type="nucleotide sequence ID" value="NZ_CP061913.1"/>
</dbReference>
<keyword evidence="1" id="KW-0596">Phosphopantetheine</keyword>
<dbReference type="EMBL" id="JBHMCA010000020">
    <property type="protein sequence ID" value="MFB9443153.1"/>
    <property type="molecule type" value="Genomic_DNA"/>
</dbReference>
<proteinExistence type="predicted"/>
<dbReference type="Gene3D" id="1.10.1200.10">
    <property type="entry name" value="ACP-like"/>
    <property type="match status" value="1"/>
</dbReference>
<comment type="caution">
    <text evidence="4">The sequence shown here is derived from an EMBL/GenBank/DDBJ whole genome shotgun (WGS) entry which is preliminary data.</text>
</comment>
<accession>A0ABV5M2S6</accession>
<dbReference type="Pfam" id="PF00550">
    <property type="entry name" value="PP-binding"/>
    <property type="match status" value="1"/>
</dbReference>
<feature type="domain" description="Carrier" evidence="3">
    <location>
        <begin position="4"/>
        <end position="81"/>
    </location>
</feature>
<evidence type="ECO:0000256" key="2">
    <source>
        <dbReference type="ARBA" id="ARBA00022553"/>
    </source>
</evidence>
<protein>
    <submittedName>
        <fullName evidence="4">Acyl carrier protein</fullName>
    </submittedName>
</protein>
<dbReference type="PROSITE" id="PS50075">
    <property type="entry name" value="CARRIER"/>
    <property type="match status" value="1"/>
</dbReference>
<gene>
    <name evidence="4" type="ORF">ACFFTR_08660</name>
</gene>
<evidence type="ECO:0000256" key="1">
    <source>
        <dbReference type="ARBA" id="ARBA00022450"/>
    </source>
</evidence>
<keyword evidence="5" id="KW-1185">Reference proteome</keyword>
<dbReference type="InterPro" id="IPR009081">
    <property type="entry name" value="PP-bd_ACP"/>
</dbReference>
<sequence length="90" mass="9738">MPERHPEAVRSWLIGRLANYVERPPEDIDPDASLAGLGLDSVYAFALCGEIEDHLGLPIEPVVLWDLDTVTALAGHLMRRLAPPAGSDPA</sequence>
<evidence type="ECO:0000259" key="3">
    <source>
        <dbReference type="PROSITE" id="PS50075"/>
    </source>
</evidence>
<dbReference type="InterPro" id="IPR036736">
    <property type="entry name" value="ACP-like_sf"/>
</dbReference>
<evidence type="ECO:0000313" key="5">
    <source>
        <dbReference type="Proteomes" id="UP001589608"/>
    </source>
</evidence>
<dbReference type="InterPro" id="IPR020806">
    <property type="entry name" value="PKS_PP-bd"/>
</dbReference>
<evidence type="ECO:0000313" key="4">
    <source>
        <dbReference type="EMBL" id="MFB9443153.1"/>
    </source>
</evidence>
<reference evidence="4 5" key="1">
    <citation type="submission" date="2024-09" db="EMBL/GenBank/DDBJ databases">
        <authorList>
            <person name="Sun Q."/>
            <person name="Mori K."/>
        </authorList>
    </citation>
    <scope>NUCLEOTIDE SEQUENCE [LARGE SCALE GENOMIC DNA]</scope>
    <source>
        <strain evidence="4 5">JCM 3307</strain>
    </source>
</reference>
<keyword evidence="2" id="KW-0597">Phosphoprotein</keyword>
<dbReference type="SMART" id="SM00823">
    <property type="entry name" value="PKS_PP"/>
    <property type="match status" value="1"/>
</dbReference>